<gene>
    <name evidence="2" type="ORF">AVDCRST_MAG41-3127</name>
</gene>
<sequence>PAGATRARPGPRPGPAGRGVPPAGPRRRAPVVAAADRHPPAGRHLGRAGGAHGGRAGRGRGGPGAVRRPLPDRGAGRLRRHPPADRHAAARRAARGPARAAPTGGDGDLGRRADAAALGGVVRTGGRTGDRRAARGGPAAGAGHHRRRRGRLGRLAGAGAVGGGAAAAGGGAVRGRGVPGPGLVRAGRRLVAAYALARDRPRRRAVDGPARSQHLGRGGRPHAVQPGDRLADGPHRRAGGGCGAARGGQPRCLRDRRRAGPARRRKHRRGRGLVTAGRRQPVAAALRRHGPHAAPPPRPHPPLGRTSRHLGGGVAVGPGGGPV</sequence>
<name>A0A6J4JAI9_9ACTN</name>
<feature type="non-terminal residue" evidence="2">
    <location>
        <position position="323"/>
    </location>
</feature>
<proteinExistence type="predicted"/>
<evidence type="ECO:0000256" key="1">
    <source>
        <dbReference type="SAM" id="MobiDB-lite"/>
    </source>
</evidence>
<accession>A0A6J4JAI9</accession>
<organism evidence="2">
    <name type="scientific">uncultured Mycobacteriales bacterium</name>
    <dbReference type="NCBI Taxonomy" id="581187"/>
    <lineage>
        <taxon>Bacteria</taxon>
        <taxon>Bacillati</taxon>
        <taxon>Actinomycetota</taxon>
        <taxon>Actinomycetes</taxon>
        <taxon>Mycobacteriales</taxon>
        <taxon>environmental samples</taxon>
    </lineage>
</organism>
<dbReference type="EMBL" id="CADCTP010000284">
    <property type="protein sequence ID" value="CAA9274642.1"/>
    <property type="molecule type" value="Genomic_DNA"/>
</dbReference>
<feature type="non-terminal residue" evidence="2">
    <location>
        <position position="1"/>
    </location>
</feature>
<feature type="compositionally biased region" description="Gly residues" evidence="1">
    <location>
        <begin position="310"/>
        <end position="323"/>
    </location>
</feature>
<protein>
    <submittedName>
        <fullName evidence="2">Uncharacterized protein</fullName>
    </submittedName>
</protein>
<feature type="compositionally biased region" description="Gly residues" evidence="1">
    <location>
        <begin position="47"/>
        <end position="64"/>
    </location>
</feature>
<evidence type="ECO:0000313" key="2">
    <source>
        <dbReference type="EMBL" id="CAA9274642.1"/>
    </source>
</evidence>
<feature type="region of interest" description="Disordered" evidence="1">
    <location>
        <begin position="1"/>
        <end position="150"/>
    </location>
</feature>
<feature type="region of interest" description="Disordered" evidence="1">
    <location>
        <begin position="200"/>
        <end position="323"/>
    </location>
</feature>
<feature type="compositionally biased region" description="Basic residues" evidence="1">
    <location>
        <begin position="254"/>
        <end position="271"/>
    </location>
</feature>
<dbReference type="AlphaFoldDB" id="A0A6J4JAI9"/>
<feature type="compositionally biased region" description="Pro residues" evidence="1">
    <location>
        <begin position="293"/>
        <end position="302"/>
    </location>
</feature>
<reference evidence="2" key="1">
    <citation type="submission" date="2020-02" db="EMBL/GenBank/DDBJ databases">
        <authorList>
            <person name="Meier V. D."/>
        </authorList>
    </citation>
    <scope>NUCLEOTIDE SEQUENCE</scope>
    <source>
        <strain evidence="2">AVDCRST_MAG41</strain>
    </source>
</reference>